<dbReference type="InterPro" id="IPR036396">
    <property type="entry name" value="Cyt_P450_sf"/>
</dbReference>
<name>D8T8H8_SELML</name>
<evidence type="ECO:0000256" key="1">
    <source>
        <dbReference type="ARBA" id="ARBA00010617"/>
    </source>
</evidence>
<dbReference type="SUPFAM" id="SSF48264">
    <property type="entry name" value="Cytochrome P450"/>
    <property type="match status" value="1"/>
</dbReference>
<dbReference type="HOGENOM" id="CLU_080572_0_0_1"/>
<keyword evidence="4 7" id="KW-0560">Oxidoreductase</keyword>
<organism evidence="10">
    <name type="scientific">Selaginella moellendorffii</name>
    <name type="common">Spikemoss</name>
    <dbReference type="NCBI Taxonomy" id="88036"/>
    <lineage>
        <taxon>Eukaryota</taxon>
        <taxon>Viridiplantae</taxon>
        <taxon>Streptophyta</taxon>
        <taxon>Embryophyta</taxon>
        <taxon>Tracheophyta</taxon>
        <taxon>Lycopodiopsida</taxon>
        <taxon>Selaginellales</taxon>
        <taxon>Selaginellaceae</taxon>
        <taxon>Selaginella</taxon>
    </lineage>
</organism>
<dbReference type="KEGG" id="smo:SELMODRAFT_430149"/>
<dbReference type="InParanoid" id="D8T8H8"/>
<keyword evidence="3 6" id="KW-0479">Metal-binding</keyword>
<evidence type="ECO:0000256" key="4">
    <source>
        <dbReference type="ARBA" id="ARBA00023002"/>
    </source>
</evidence>
<gene>
    <name evidence="9" type="ORF">SELMODRAFT_430149</name>
</gene>
<protein>
    <recommendedName>
        <fullName evidence="11">Cytochrome P450-dependent monooxygenase</fullName>
    </recommendedName>
</protein>
<sequence>MCAVGKEGWGRRRHTPGGMGGYQAAHPCRCPGSFAGRSHHRQRCSNWWDQGGARPTGGKWHDAEGGGLPRFTVSGHPDSFLWVGMEELSYLMSSLAQACKDRCVVDVREHLMILTFNIQTRILTSKRFFGENLSDDELAEARVFKELIDESVKFAFQFHITELLAAGTDTSTCRVEWALLELLNNPDVMRKGQEELDVVIGGDGMVLKLTYLETIVKETFRIKGATTIVIFYSVGRDPKFGTKFWSERFLGLAIDVKGQDFELIPFGAGRRICPGMSLGLKTIYLTLGNLLHDFNPDVLFH</sequence>
<evidence type="ECO:0000256" key="7">
    <source>
        <dbReference type="RuleBase" id="RU000461"/>
    </source>
</evidence>
<dbReference type="InterPro" id="IPR017972">
    <property type="entry name" value="Cyt_P450_CS"/>
</dbReference>
<dbReference type="EMBL" id="GL377690">
    <property type="protein sequence ID" value="EFJ07040.1"/>
    <property type="molecule type" value="Genomic_DNA"/>
</dbReference>
<dbReference type="PANTHER" id="PTHR47944:SF16">
    <property type="entry name" value="CYTOCHROME P450 FAMILY 1 SUBFAMILY A POLYPEPTIDE 1"/>
    <property type="match status" value="1"/>
</dbReference>
<evidence type="ECO:0000256" key="5">
    <source>
        <dbReference type="ARBA" id="ARBA00023004"/>
    </source>
</evidence>
<dbReference type="Proteomes" id="UP000001514">
    <property type="component" value="Unassembled WGS sequence"/>
</dbReference>
<feature type="binding site" description="axial binding residue" evidence="6">
    <location>
        <position position="273"/>
    </location>
    <ligand>
        <name>heme</name>
        <dbReference type="ChEBI" id="CHEBI:30413"/>
    </ligand>
    <ligandPart>
        <name>Fe</name>
        <dbReference type="ChEBI" id="CHEBI:18248"/>
    </ligandPart>
</feature>
<dbReference type="PRINTS" id="PR00385">
    <property type="entry name" value="P450"/>
</dbReference>
<keyword evidence="5 6" id="KW-0408">Iron</keyword>
<evidence type="ECO:0000256" key="2">
    <source>
        <dbReference type="ARBA" id="ARBA00022617"/>
    </source>
</evidence>
<evidence type="ECO:0000256" key="3">
    <source>
        <dbReference type="ARBA" id="ARBA00022723"/>
    </source>
</evidence>
<dbReference type="PROSITE" id="PS00086">
    <property type="entry name" value="CYTOCHROME_P450"/>
    <property type="match status" value="1"/>
</dbReference>
<dbReference type="GO" id="GO:0005506">
    <property type="term" value="F:iron ion binding"/>
    <property type="evidence" value="ECO:0007669"/>
    <property type="project" value="InterPro"/>
</dbReference>
<accession>D8T8H8</accession>
<dbReference type="PRINTS" id="PR00463">
    <property type="entry name" value="EP450I"/>
</dbReference>
<keyword evidence="2 6" id="KW-0349">Heme</keyword>
<evidence type="ECO:0000256" key="8">
    <source>
        <dbReference type="SAM" id="MobiDB-lite"/>
    </source>
</evidence>
<comment type="similarity">
    <text evidence="1 7">Belongs to the cytochrome P450 family.</text>
</comment>
<dbReference type="Gene3D" id="1.10.630.10">
    <property type="entry name" value="Cytochrome P450"/>
    <property type="match status" value="2"/>
</dbReference>
<feature type="region of interest" description="Disordered" evidence="8">
    <location>
        <begin position="1"/>
        <end position="22"/>
    </location>
</feature>
<evidence type="ECO:0000313" key="9">
    <source>
        <dbReference type="EMBL" id="EFJ07040.1"/>
    </source>
</evidence>
<dbReference type="Gramene" id="EFJ07040">
    <property type="protein sequence ID" value="EFJ07040"/>
    <property type="gene ID" value="SELMODRAFT_430149"/>
</dbReference>
<evidence type="ECO:0000256" key="6">
    <source>
        <dbReference type="PIRSR" id="PIRSR602401-1"/>
    </source>
</evidence>
<dbReference type="GO" id="GO:0020037">
    <property type="term" value="F:heme binding"/>
    <property type="evidence" value="ECO:0007669"/>
    <property type="project" value="InterPro"/>
</dbReference>
<evidence type="ECO:0008006" key="11">
    <source>
        <dbReference type="Google" id="ProtNLM"/>
    </source>
</evidence>
<evidence type="ECO:0000313" key="10">
    <source>
        <dbReference type="Proteomes" id="UP000001514"/>
    </source>
</evidence>
<keyword evidence="7" id="KW-0503">Monooxygenase</keyword>
<dbReference type="InterPro" id="IPR002401">
    <property type="entry name" value="Cyt_P450_E_grp-I"/>
</dbReference>
<keyword evidence="10" id="KW-1185">Reference proteome</keyword>
<dbReference type="InterPro" id="IPR001128">
    <property type="entry name" value="Cyt_P450"/>
</dbReference>
<proteinExistence type="inferred from homology"/>
<dbReference type="PANTHER" id="PTHR47944">
    <property type="entry name" value="CYTOCHROME P450 98A9"/>
    <property type="match status" value="1"/>
</dbReference>
<dbReference type="AlphaFoldDB" id="D8T8H8"/>
<dbReference type="Pfam" id="PF00067">
    <property type="entry name" value="p450"/>
    <property type="match status" value="2"/>
</dbReference>
<dbReference type="GO" id="GO:0016705">
    <property type="term" value="F:oxidoreductase activity, acting on paired donors, with incorporation or reduction of molecular oxygen"/>
    <property type="evidence" value="ECO:0007669"/>
    <property type="project" value="InterPro"/>
</dbReference>
<dbReference type="eggNOG" id="KOG0156">
    <property type="taxonomic scope" value="Eukaryota"/>
</dbReference>
<comment type="cofactor">
    <cofactor evidence="6">
        <name>heme</name>
        <dbReference type="ChEBI" id="CHEBI:30413"/>
    </cofactor>
</comment>
<reference evidence="9 10" key="1">
    <citation type="journal article" date="2011" name="Science">
        <title>The Selaginella genome identifies genetic changes associated with the evolution of vascular plants.</title>
        <authorList>
            <person name="Banks J.A."/>
            <person name="Nishiyama T."/>
            <person name="Hasebe M."/>
            <person name="Bowman J.L."/>
            <person name="Gribskov M."/>
            <person name="dePamphilis C."/>
            <person name="Albert V.A."/>
            <person name="Aono N."/>
            <person name="Aoyama T."/>
            <person name="Ambrose B.A."/>
            <person name="Ashton N.W."/>
            <person name="Axtell M.J."/>
            <person name="Barker E."/>
            <person name="Barker M.S."/>
            <person name="Bennetzen J.L."/>
            <person name="Bonawitz N.D."/>
            <person name="Chapple C."/>
            <person name="Cheng C."/>
            <person name="Correa L.G."/>
            <person name="Dacre M."/>
            <person name="DeBarry J."/>
            <person name="Dreyer I."/>
            <person name="Elias M."/>
            <person name="Engstrom E.M."/>
            <person name="Estelle M."/>
            <person name="Feng L."/>
            <person name="Finet C."/>
            <person name="Floyd S.K."/>
            <person name="Frommer W.B."/>
            <person name="Fujita T."/>
            <person name="Gramzow L."/>
            <person name="Gutensohn M."/>
            <person name="Harholt J."/>
            <person name="Hattori M."/>
            <person name="Heyl A."/>
            <person name="Hirai T."/>
            <person name="Hiwatashi Y."/>
            <person name="Ishikawa M."/>
            <person name="Iwata M."/>
            <person name="Karol K.G."/>
            <person name="Koehler B."/>
            <person name="Kolukisaoglu U."/>
            <person name="Kubo M."/>
            <person name="Kurata T."/>
            <person name="Lalonde S."/>
            <person name="Li K."/>
            <person name="Li Y."/>
            <person name="Litt A."/>
            <person name="Lyons E."/>
            <person name="Manning G."/>
            <person name="Maruyama T."/>
            <person name="Michael T.P."/>
            <person name="Mikami K."/>
            <person name="Miyazaki S."/>
            <person name="Morinaga S."/>
            <person name="Murata T."/>
            <person name="Mueller-Roeber B."/>
            <person name="Nelson D.R."/>
            <person name="Obara M."/>
            <person name="Oguri Y."/>
            <person name="Olmstead R.G."/>
            <person name="Onodera N."/>
            <person name="Petersen B.L."/>
            <person name="Pils B."/>
            <person name="Prigge M."/>
            <person name="Rensing S.A."/>
            <person name="Riano-Pachon D.M."/>
            <person name="Roberts A.W."/>
            <person name="Sato Y."/>
            <person name="Scheller H.V."/>
            <person name="Schulz B."/>
            <person name="Schulz C."/>
            <person name="Shakirov E.V."/>
            <person name="Shibagaki N."/>
            <person name="Shinohara N."/>
            <person name="Shippen D.E."/>
            <person name="Soerensen I."/>
            <person name="Sotooka R."/>
            <person name="Sugimoto N."/>
            <person name="Sugita M."/>
            <person name="Sumikawa N."/>
            <person name="Tanurdzic M."/>
            <person name="Theissen G."/>
            <person name="Ulvskov P."/>
            <person name="Wakazuki S."/>
            <person name="Weng J.K."/>
            <person name="Willats W.W."/>
            <person name="Wipf D."/>
            <person name="Wolf P.G."/>
            <person name="Yang L."/>
            <person name="Zimmer A.D."/>
            <person name="Zhu Q."/>
            <person name="Mitros T."/>
            <person name="Hellsten U."/>
            <person name="Loque D."/>
            <person name="Otillar R."/>
            <person name="Salamov A."/>
            <person name="Schmutz J."/>
            <person name="Shapiro H."/>
            <person name="Lindquist E."/>
            <person name="Lucas S."/>
            <person name="Rokhsar D."/>
            <person name="Grigoriev I.V."/>
        </authorList>
    </citation>
    <scope>NUCLEOTIDE SEQUENCE [LARGE SCALE GENOMIC DNA]</scope>
</reference>
<dbReference type="GO" id="GO:0004497">
    <property type="term" value="F:monooxygenase activity"/>
    <property type="evidence" value="ECO:0007669"/>
    <property type="project" value="UniProtKB-KW"/>
</dbReference>